<proteinExistence type="predicted"/>
<reference evidence="2 3" key="1">
    <citation type="journal article" date="2020" name="Genome Biol. Evol.">
        <title>A new high-quality draft genome assembly of the Chinese cordyceps Ophiocordyceps sinensis.</title>
        <authorList>
            <person name="Shu R."/>
            <person name="Zhang J."/>
            <person name="Meng Q."/>
            <person name="Zhang H."/>
            <person name="Zhou G."/>
            <person name="Li M."/>
            <person name="Wu P."/>
            <person name="Zhao Y."/>
            <person name="Chen C."/>
            <person name="Qin Q."/>
        </authorList>
    </citation>
    <scope>NUCLEOTIDE SEQUENCE [LARGE SCALE GENOMIC DNA]</scope>
    <source>
        <strain evidence="2 3">IOZ07</strain>
    </source>
</reference>
<gene>
    <name evidence="2" type="ORF">G6O67_001930</name>
</gene>
<dbReference type="EMBL" id="JAAVMX010000003">
    <property type="protein sequence ID" value="KAF4510001.1"/>
    <property type="molecule type" value="Genomic_DNA"/>
</dbReference>
<evidence type="ECO:0000313" key="3">
    <source>
        <dbReference type="Proteomes" id="UP000557566"/>
    </source>
</evidence>
<keyword evidence="3" id="KW-1185">Reference proteome</keyword>
<dbReference type="Proteomes" id="UP000557566">
    <property type="component" value="Unassembled WGS sequence"/>
</dbReference>
<comment type="caution">
    <text evidence="2">The sequence shown here is derived from an EMBL/GenBank/DDBJ whole genome shotgun (WGS) entry which is preliminary data.</text>
</comment>
<dbReference type="AlphaFoldDB" id="A0A8H4PTC6"/>
<protein>
    <submittedName>
        <fullName evidence="2">Uncharacterized protein</fullName>
    </submittedName>
</protein>
<organism evidence="2 3">
    <name type="scientific">Ophiocordyceps sinensis</name>
    <dbReference type="NCBI Taxonomy" id="72228"/>
    <lineage>
        <taxon>Eukaryota</taxon>
        <taxon>Fungi</taxon>
        <taxon>Dikarya</taxon>
        <taxon>Ascomycota</taxon>
        <taxon>Pezizomycotina</taxon>
        <taxon>Sordariomycetes</taxon>
        <taxon>Hypocreomycetidae</taxon>
        <taxon>Hypocreales</taxon>
        <taxon>Ophiocordycipitaceae</taxon>
        <taxon>Ophiocordyceps</taxon>
    </lineage>
</organism>
<dbReference type="OrthoDB" id="10571964at2759"/>
<accession>A0A8H4PTC6</accession>
<feature type="region of interest" description="Disordered" evidence="1">
    <location>
        <begin position="67"/>
        <end position="113"/>
    </location>
</feature>
<evidence type="ECO:0000313" key="2">
    <source>
        <dbReference type="EMBL" id="KAF4510001.1"/>
    </source>
</evidence>
<evidence type="ECO:0000256" key="1">
    <source>
        <dbReference type="SAM" id="MobiDB-lite"/>
    </source>
</evidence>
<name>A0A8H4PTC6_9HYPO</name>
<sequence length="113" mass="12144">MEPSEGPQPNFSNTACAKSGCPWPAVDAGDRLSQKLDAILEKLALLDRKVDDQHALLNRKMDDISRRMTVSEQNGGARAENSVGTTGGSLVEPPTHTTYNTHNEHNVGTASCL</sequence>